<evidence type="ECO:0000313" key="2">
    <source>
        <dbReference type="Proteomes" id="UP001552299"/>
    </source>
</evidence>
<dbReference type="EMBL" id="JANQDX010000017">
    <property type="protein sequence ID" value="KAL0908754.1"/>
    <property type="molecule type" value="Genomic_DNA"/>
</dbReference>
<sequence length="84" mass="9177">MNENNGTDLEGLNDRIVMRVYLEAYGSDVEVAAGVSSHGDDSKSLLKPVGGIGKKKLKKKLLLKKLKRRGRGKGKGRLGRSRKV</sequence>
<gene>
    <name evidence="1" type="ORF">M5K25_023263</name>
</gene>
<evidence type="ECO:0000313" key="1">
    <source>
        <dbReference type="EMBL" id="KAL0908754.1"/>
    </source>
</evidence>
<dbReference type="AlphaFoldDB" id="A0ABD0U7U1"/>
<accession>A0ABD0U7U1</accession>
<proteinExistence type="predicted"/>
<protein>
    <submittedName>
        <fullName evidence="1">Uncharacterized protein</fullName>
    </submittedName>
</protein>
<keyword evidence="2" id="KW-1185">Reference proteome</keyword>
<dbReference type="Proteomes" id="UP001552299">
    <property type="component" value="Unassembled WGS sequence"/>
</dbReference>
<reference evidence="1 2" key="1">
    <citation type="journal article" date="2024" name="Plant Biotechnol. J.">
        <title>Dendrobium thyrsiflorum genome and its molecular insights into genes involved in important horticultural traits.</title>
        <authorList>
            <person name="Chen B."/>
            <person name="Wang J.Y."/>
            <person name="Zheng P.J."/>
            <person name="Li K.L."/>
            <person name="Liang Y.M."/>
            <person name="Chen X.F."/>
            <person name="Zhang C."/>
            <person name="Zhao X."/>
            <person name="He X."/>
            <person name="Zhang G.Q."/>
            <person name="Liu Z.J."/>
            <person name="Xu Q."/>
        </authorList>
    </citation>
    <scope>NUCLEOTIDE SEQUENCE [LARGE SCALE GENOMIC DNA]</scope>
    <source>
        <strain evidence="1">GZMU011</strain>
    </source>
</reference>
<name>A0ABD0U7U1_DENTH</name>
<organism evidence="1 2">
    <name type="scientific">Dendrobium thyrsiflorum</name>
    <name type="common">Pinecone-like raceme dendrobium</name>
    <name type="synonym">Orchid</name>
    <dbReference type="NCBI Taxonomy" id="117978"/>
    <lineage>
        <taxon>Eukaryota</taxon>
        <taxon>Viridiplantae</taxon>
        <taxon>Streptophyta</taxon>
        <taxon>Embryophyta</taxon>
        <taxon>Tracheophyta</taxon>
        <taxon>Spermatophyta</taxon>
        <taxon>Magnoliopsida</taxon>
        <taxon>Liliopsida</taxon>
        <taxon>Asparagales</taxon>
        <taxon>Orchidaceae</taxon>
        <taxon>Epidendroideae</taxon>
        <taxon>Malaxideae</taxon>
        <taxon>Dendrobiinae</taxon>
        <taxon>Dendrobium</taxon>
    </lineage>
</organism>
<comment type="caution">
    <text evidence="1">The sequence shown here is derived from an EMBL/GenBank/DDBJ whole genome shotgun (WGS) entry which is preliminary data.</text>
</comment>